<keyword evidence="5" id="KW-1185">Reference proteome</keyword>
<dbReference type="InterPro" id="IPR038717">
    <property type="entry name" value="Tc1-like_DDE_dom"/>
</dbReference>
<dbReference type="PANTHER" id="PTHR23022">
    <property type="entry name" value="TRANSPOSABLE ELEMENT-RELATED"/>
    <property type="match status" value="1"/>
</dbReference>
<dbReference type="AlphaFoldDB" id="A0AAN9B2V9"/>
<dbReference type="InterPro" id="IPR052338">
    <property type="entry name" value="Transposase_5"/>
</dbReference>
<dbReference type="GO" id="GO:0015074">
    <property type="term" value="P:DNA integration"/>
    <property type="evidence" value="ECO:0007669"/>
    <property type="project" value="InterPro"/>
</dbReference>
<feature type="domain" description="Transposase Tc1-like" evidence="2">
    <location>
        <begin position="69"/>
        <end position="140"/>
    </location>
</feature>
<name>A0AAN9B2V9_9CAEN</name>
<dbReference type="PANTHER" id="PTHR23022:SF135">
    <property type="entry name" value="SI:DKEY-77F5.3"/>
    <property type="match status" value="1"/>
</dbReference>
<evidence type="ECO:0000259" key="3">
    <source>
        <dbReference type="Pfam" id="PF13358"/>
    </source>
</evidence>
<sequence>MPARRKLTTFNRGRAIAWLHDGVSKCEVARQLGVSHSVIVRLNQRFQTTNNVEERPRSGRPKKTTPREDRFIQRQALQHRATTCKVIRGQLREATNINVSERTIGNRLHDARLRSRRPAVRPLLTQAHRRARLAWSRRHLRWTRRDWAQVLFSDESRFNLYHSDGRRKVWRREGERYEDDTVHERVAFGGGSVMVWVGFSLHQRTPLYHVVGNLTGQCYRDDILAPIVLPTLQQIGLNAVFQDDNATPHRARLVNDYIQQTGVVRMDFSACSPDMNPIEHVGLWDELDRQVRANHQPPRNLQQLLQMLQQEWQAIPQAFFTKLMNSMRSRCGELERKRGGHTHY</sequence>
<reference evidence="4 5" key="1">
    <citation type="submission" date="2024-02" db="EMBL/GenBank/DDBJ databases">
        <title>Chromosome-scale genome assembly of the rough periwinkle Littorina saxatilis.</title>
        <authorList>
            <person name="De Jode A."/>
            <person name="Faria R."/>
            <person name="Formenti G."/>
            <person name="Sims Y."/>
            <person name="Smith T.P."/>
            <person name="Tracey A."/>
            <person name="Wood J.M.D."/>
            <person name="Zagrodzka Z.B."/>
            <person name="Johannesson K."/>
            <person name="Butlin R.K."/>
            <person name="Leder E.H."/>
        </authorList>
    </citation>
    <scope>NUCLEOTIDE SEQUENCE [LARGE SCALE GENOMIC DNA]</scope>
    <source>
        <strain evidence="4">Snail1</strain>
        <tissue evidence="4">Muscle</tissue>
    </source>
</reference>
<dbReference type="GO" id="GO:0003677">
    <property type="term" value="F:DNA binding"/>
    <property type="evidence" value="ECO:0007669"/>
    <property type="project" value="InterPro"/>
</dbReference>
<gene>
    <name evidence="4" type="ORF">V1264_002557</name>
</gene>
<dbReference type="Gene3D" id="3.30.420.10">
    <property type="entry name" value="Ribonuclease H-like superfamily/Ribonuclease H"/>
    <property type="match status" value="1"/>
</dbReference>
<protein>
    <recommendedName>
        <fullName evidence="6">Transposase</fullName>
    </recommendedName>
</protein>
<dbReference type="GO" id="GO:0006313">
    <property type="term" value="P:DNA transposition"/>
    <property type="evidence" value="ECO:0007669"/>
    <property type="project" value="InterPro"/>
</dbReference>
<dbReference type="Gene3D" id="1.10.10.10">
    <property type="entry name" value="Winged helix-like DNA-binding domain superfamily/Winged helix DNA-binding domain"/>
    <property type="match status" value="1"/>
</dbReference>
<evidence type="ECO:0008006" key="6">
    <source>
        <dbReference type="Google" id="ProtNLM"/>
    </source>
</evidence>
<dbReference type="SUPFAM" id="SSF46689">
    <property type="entry name" value="Homeodomain-like"/>
    <property type="match status" value="1"/>
</dbReference>
<comment type="caution">
    <text evidence="4">The sequence shown here is derived from an EMBL/GenBank/DDBJ whole genome shotgun (WGS) entry which is preliminary data.</text>
</comment>
<evidence type="ECO:0000313" key="4">
    <source>
        <dbReference type="EMBL" id="KAK7098205.1"/>
    </source>
</evidence>
<dbReference type="InterPro" id="IPR009057">
    <property type="entry name" value="Homeodomain-like_sf"/>
</dbReference>
<dbReference type="InterPro" id="IPR036388">
    <property type="entry name" value="WH-like_DNA-bd_sf"/>
</dbReference>
<dbReference type="InterPro" id="IPR002492">
    <property type="entry name" value="Transposase_Tc1-like"/>
</dbReference>
<feature type="region of interest" description="Disordered" evidence="1">
    <location>
        <begin position="49"/>
        <end position="69"/>
    </location>
</feature>
<dbReference type="Pfam" id="PF13358">
    <property type="entry name" value="DDE_3"/>
    <property type="match status" value="1"/>
</dbReference>
<dbReference type="Pfam" id="PF01498">
    <property type="entry name" value="HTH_Tnp_Tc3_2"/>
    <property type="match status" value="1"/>
</dbReference>
<organism evidence="4 5">
    <name type="scientific">Littorina saxatilis</name>
    <dbReference type="NCBI Taxonomy" id="31220"/>
    <lineage>
        <taxon>Eukaryota</taxon>
        <taxon>Metazoa</taxon>
        <taxon>Spiralia</taxon>
        <taxon>Lophotrochozoa</taxon>
        <taxon>Mollusca</taxon>
        <taxon>Gastropoda</taxon>
        <taxon>Caenogastropoda</taxon>
        <taxon>Littorinimorpha</taxon>
        <taxon>Littorinoidea</taxon>
        <taxon>Littorinidae</taxon>
        <taxon>Littorina</taxon>
    </lineage>
</organism>
<dbReference type="EMBL" id="JBAMIC010000012">
    <property type="protein sequence ID" value="KAK7098205.1"/>
    <property type="molecule type" value="Genomic_DNA"/>
</dbReference>
<feature type="domain" description="Tc1-like transposase DDE" evidence="3">
    <location>
        <begin position="149"/>
        <end position="297"/>
    </location>
</feature>
<proteinExistence type="predicted"/>
<accession>A0AAN9B2V9</accession>
<evidence type="ECO:0000256" key="1">
    <source>
        <dbReference type="SAM" id="MobiDB-lite"/>
    </source>
</evidence>
<evidence type="ECO:0000313" key="5">
    <source>
        <dbReference type="Proteomes" id="UP001374579"/>
    </source>
</evidence>
<dbReference type="InterPro" id="IPR036397">
    <property type="entry name" value="RNaseH_sf"/>
</dbReference>
<dbReference type="Proteomes" id="UP001374579">
    <property type="component" value="Unassembled WGS sequence"/>
</dbReference>
<evidence type="ECO:0000259" key="2">
    <source>
        <dbReference type="Pfam" id="PF01498"/>
    </source>
</evidence>